<proteinExistence type="inferred from homology"/>
<organism evidence="4 5">
    <name type="scientific">Macrosiphum euphorbiae</name>
    <name type="common">potato aphid</name>
    <dbReference type="NCBI Taxonomy" id="13131"/>
    <lineage>
        <taxon>Eukaryota</taxon>
        <taxon>Metazoa</taxon>
        <taxon>Ecdysozoa</taxon>
        <taxon>Arthropoda</taxon>
        <taxon>Hexapoda</taxon>
        <taxon>Insecta</taxon>
        <taxon>Pterygota</taxon>
        <taxon>Neoptera</taxon>
        <taxon>Paraneoptera</taxon>
        <taxon>Hemiptera</taxon>
        <taxon>Sternorrhyncha</taxon>
        <taxon>Aphidomorpha</taxon>
        <taxon>Aphidoidea</taxon>
        <taxon>Aphididae</taxon>
        <taxon>Macrosiphini</taxon>
        <taxon>Macrosiphum</taxon>
    </lineage>
</organism>
<comment type="caution">
    <text evidence="4">The sequence shown here is derived from an EMBL/GenBank/DDBJ whole genome shotgun (WGS) entry which is preliminary data.</text>
</comment>
<dbReference type="InterPro" id="IPR019128">
    <property type="entry name" value="Dcc1"/>
</dbReference>
<gene>
    <name evidence="4" type="ORF">MEUPH1_LOCUS7607</name>
</gene>
<dbReference type="PANTHER" id="PTHR13395:SF6">
    <property type="entry name" value="SISTER CHROMATID COHESION PROTEIN DCC1"/>
    <property type="match status" value="1"/>
</dbReference>
<evidence type="ECO:0000313" key="5">
    <source>
        <dbReference type="Proteomes" id="UP001160148"/>
    </source>
</evidence>
<dbReference type="Pfam" id="PF09724">
    <property type="entry name" value="Dcc1"/>
    <property type="match status" value="1"/>
</dbReference>
<dbReference type="AlphaFoldDB" id="A0AAV0W5U8"/>
<sequence length="108" mass="12666">MTYHVELWVSLGMITNLKQLDGTVLVDQSSHPQTICYFNEQDLPDEILERIVHLFQVRNKWTFNEIQPFLEKLSTDKLNVNTMLAKYTRATTDADGVRFYCSRYSSIM</sequence>
<dbReference type="Proteomes" id="UP001160148">
    <property type="component" value="Unassembled WGS sequence"/>
</dbReference>
<keyword evidence="5" id="KW-1185">Reference proteome</keyword>
<dbReference type="GO" id="GO:0031390">
    <property type="term" value="C:Ctf18 RFC-like complex"/>
    <property type="evidence" value="ECO:0007669"/>
    <property type="project" value="InterPro"/>
</dbReference>
<evidence type="ECO:0000256" key="2">
    <source>
        <dbReference type="ARBA" id="ARBA00017682"/>
    </source>
</evidence>
<dbReference type="GO" id="GO:0034088">
    <property type="term" value="P:maintenance of mitotic sister chromatid cohesion"/>
    <property type="evidence" value="ECO:0007669"/>
    <property type="project" value="TreeGrafter"/>
</dbReference>
<dbReference type="PANTHER" id="PTHR13395">
    <property type="entry name" value="SISTER CHROMATID COHESION PROTEIN DCC1-RELATED"/>
    <property type="match status" value="1"/>
</dbReference>
<keyword evidence="3" id="KW-0235">DNA replication</keyword>
<evidence type="ECO:0000313" key="4">
    <source>
        <dbReference type="EMBL" id="CAI6351240.1"/>
    </source>
</evidence>
<evidence type="ECO:0000256" key="1">
    <source>
        <dbReference type="ARBA" id="ARBA00007017"/>
    </source>
</evidence>
<dbReference type="GO" id="GO:0000775">
    <property type="term" value="C:chromosome, centromeric region"/>
    <property type="evidence" value="ECO:0007669"/>
    <property type="project" value="TreeGrafter"/>
</dbReference>
<dbReference type="GO" id="GO:0000785">
    <property type="term" value="C:chromatin"/>
    <property type="evidence" value="ECO:0007669"/>
    <property type="project" value="TreeGrafter"/>
</dbReference>
<accession>A0AAV0W5U8</accession>
<dbReference type="GO" id="GO:0006260">
    <property type="term" value="P:DNA replication"/>
    <property type="evidence" value="ECO:0007669"/>
    <property type="project" value="UniProtKB-KW"/>
</dbReference>
<name>A0AAV0W5U8_9HEMI</name>
<evidence type="ECO:0000256" key="3">
    <source>
        <dbReference type="ARBA" id="ARBA00022705"/>
    </source>
</evidence>
<comment type="similarity">
    <text evidence="1">Belongs to the DCC1 family.</text>
</comment>
<reference evidence="4 5" key="1">
    <citation type="submission" date="2023-01" db="EMBL/GenBank/DDBJ databases">
        <authorList>
            <person name="Whitehead M."/>
        </authorList>
    </citation>
    <scope>NUCLEOTIDE SEQUENCE [LARGE SCALE GENOMIC DNA]</scope>
</reference>
<dbReference type="EMBL" id="CARXXK010000001">
    <property type="protein sequence ID" value="CAI6351240.1"/>
    <property type="molecule type" value="Genomic_DNA"/>
</dbReference>
<protein>
    <recommendedName>
        <fullName evidence="2">Sister chromatid cohesion protein DCC1</fullName>
    </recommendedName>
</protein>